<feature type="transmembrane region" description="Helical" evidence="1">
    <location>
        <begin position="318"/>
        <end position="340"/>
    </location>
</feature>
<dbReference type="AlphaFoldDB" id="A0A4R9BFV6"/>
<dbReference type="InterPro" id="IPR013783">
    <property type="entry name" value="Ig-like_fold"/>
</dbReference>
<comment type="caution">
    <text evidence="3">The sequence shown here is derived from an EMBL/GenBank/DDBJ whole genome shotgun (WGS) entry which is preliminary data.</text>
</comment>
<gene>
    <name evidence="3" type="ORF">E3T61_20955</name>
</gene>
<dbReference type="OrthoDB" id="3212949at2"/>
<dbReference type="Gene3D" id="2.60.40.10">
    <property type="entry name" value="Immunoglobulins"/>
    <property type="match status" value="1"/>
</dbReference>
<name>A0A4R9BFV6_9MICO</name>
<keyword evidence="2" id="KW-0732">Signal</keyword>
<feature type="chain" id="PRO_5021012776" description="Peptidase" evidence="2">
    <location>
        <begin position="33"/>
        <end position="346"/>
    </location>
</feature>
<keyword evidence="1" id="KW-0472">Membrane</keyword>
<dbReference type="Proteomes" id="UP000298468">
    <property type="component" value="Unassembled WGS sequence"/>
</dbReference>
<sequence length="346" mass="36448">MEPRKRHVTLRLLLTVFTIVLLNIFAATSVPAAGSTSGFTTQERTATADEGIGIRLLDVPKAAQNDPRARSYIVDNLPPGTTIDRRAQLANHSASPLSVTVYAGSARIESGSFIGDEGDTVNELTTWTTLSESQLTLQARATADVTITVAVPGDASSGERYAAVWAEVRAPSDEDTTIINASRVGIRMYVSVGAGNGEATDFSIGTVEASRTPEGLPQVTATLTNTGGRALDVVGSLTLTEGPSGLSAGPFPTENATTLAPGDQGQVVVTLEEGFPAGPWQAVLTLQSGLIEHEATAEITFPRAGQTVTLATGNGLNMWPVVVVSLGILVFLTFVTMMWARRQRRR</sequence>
<keyword evidence="1" id="KW-0812">Transmembrane</keyword>
<evidence type="ECO:0000313" key="3">
    <source>
        <dbReference type="EMBL" id="TFD83511.1"/>
    </source>
</evidence>
<protein>
    <recommendedName>
        <fullName evidence="5">Peptidase</fullName>
    </recommendedName>
</protein>
<evidence type="ECO:0000256" key="2">
    <source>
        <dbReference type="SAM" id="SignalP"/>
    </source>
</evidence>
<dbReference type="EMBL" id="SOHM01000049">
    <property type="protein sequence ID" value="TFD83511.1"/>
    <property type="molecule type" value="Genomic_DNA"/>
</dbReference>
<evidence type="ECO:0000256" key="1">
    <source>
        <dbReference type="SAM" id="Phobius"/>
    </source>
</evidence>
<accession>A0A4R9BFV6</accession>
<evidence type="ECO:0008006" key="5">
    <source>
        <dbReference type="Google" id="ProtNLM"/>
    </source>
</evidence>
<proteinExistence type="predicted"/>
<feature type="signal peptide" evidence="2">
    <location>
        <begin position="1"/>
        <end position="32"/>
    </location>
</feature>
<dbReference type="RefSeq" id="WP_134642770.1">
    <property type="nucleotide sequence ID" value="NZ_SOHM01000049.1"/>
</dbReference>
<keyword evidence="4" id="KW-1185">Reference proteome</keyword>
<keyword evidence="1" id="KW-1133">Transmembrane helix</keyword>
<organism evidence="3 4">
    <name type="scientific">Cryobacterium lactosi</name>
    <dbReference type="NCBI Taxonomy" id="1259202"/>
    <lineage>
        <taxon>Bacteria</taxon>
        <taxon>Bacillati</taxon>
        <taxon>Actinomycetota</taxon>
        <taxon>Actinomycetes</taxon>
        <taxon>Micrococcales</taxon>
        <taxon>Microbacteriaceae</taxon>
        <taxon>Cryobacterium</taxon>
    </lineage>
</organism>
<evidence type="ECO:0000313" key="4">
    <source>
        <dbReference type="Proteomes" id="UP000298468"/>
    </source>
</evidence>
<reference evidence="3 4" key="1">
    <citation type="submission" date="2019-03" db="EMBL/GenBank/DDBJ databases">
        <title>Genomics of glacier-inhabiting Cryobacterium strains.</title>
        <authorList>
            <person name="Liu Q."/>
            <person name="Xin Y.-H."/>
        </authorList>
    </citation>
    <scope>NUCLEOTIDE SEQUENCE [LARGE SCALE GENOMIC DNA]</scope>
    <source>
        <strain evidence="3 4">Sr59</strain>
    </source>
</reference>
<dbReference type="GO" id="GO:0005975">
    <property type="term" value="P:carbohydrate metabolic process"/>
    <property type="evidence" value="ECO:0007669"/>
    <property type="project" value="UniProtKB-ARBA"/>
</dbReference>